<dbReference type="AlphaFoldDB" id="A0A6B0U811"/>
<name>A0A6B0U811_IXORI</name>
<proteinExistence type="predicted"/>
<dbReference type="EMBL" id="GIFC01006576">
    <property type="protein sequence ID" value="MXU88659.1"/>
    <property type="molecule type" value="Transcribed_RNA"/>
</dbReference>
<protein>
    <submittedName>
        <fullName evidence="1">Putative secreted protein</fullName>
    </submittedName>
</protein>
<organism evidence="1">
    <name type="scientific">Ixodes ricinus</name>
    <name type="common">Common tick</name>
    <name type="synonym">Acarus ricinus</name>
    <dbReference type="NCBI Taxonomy" id="34613"/>
    <lineage>
        <taxon>Eukaryota</taxon>
        <taxon>Metazoa</taxon>
        <taxon>Ecdysozoa</taxon>
        <taxon>Arthropoda</taxon>
        <taxon>Chelicerata</taxon>
        <taxon>Arachnida</taxon>
        <taxon>Acari</taxon>
        <taxon>Parasitiformes</taxon>
        <taxon>Ixodida</taxon>
        <taxon>Ixodoidea</taxon>
        <taxon>Ixodidae</taxon>
        <taxon>Ixodinae</taxon>
        <taxon>Ixodes</taxon>
    </lineage>
</organism>
<accession>A0A6B0U811</accession>
<evidence type="ECO:0000313" key="1">
    <source>
        <dbReference type="EMBL" id="MXU88659.1"/>
    </source>
</evidence>
<sequence length="103" mass="11150">MWISRHFWGKGIYSSSLELELLLLLQPFHPCLCLCLNIFLGLRGLTFLSKAAPARAPAPTANPLPRLPLIGIGRLDLCLGYPPWDTKCVPTACPGYAAPGGGY</sequence>
<reference evidence="1" key="1">
    <citation type="submission" date="2019-12" db="EMBL/GenBank/DDBJ databases">
        <title>An insight into the sialome of adult female Ixodes ricinus ticks feeding for 6 days.</title>
        <authorList>
            <person name="Perner J."/>
            <person name="Ribeiro J.M.C."/>
        </authorList>
    </citation>
    <scope>NUCLEOTIDE SEQUENCE</scope>
    <source>
        <strain evidence="1">Semi-engorged</strain>
        <tissue evidence="1">Salivary glands</tissue>
    </source>
</reference>